<sequence length="55" mass="6249">MSNIVLSADHLPRDATFNTQTKVFEWTAIEGEDSVRIRAKDLAFNLTATHEIVFQ</sequence>
<evidence type="ECO:0000313" key="1">
    <source>
        <dbReference type="EMBL" id="CAF5169059.1"/>
    </source>
</evidence>
<organism evidence="1 2">
    <name type="scientific">Rotaria magnacalcarata</name>
    <dbReference type="NCBI Taxonomy" id="392030"/>
    <lineage>
        <taxon>Eukaryota</taxon>
        <taxon>Metazoa</taxon>
        <taxon>Spiralia</taxon>
        <taxon>Gnathifera</taxon>
        <taxon>Rotifera</taxon>
        <taxon>Eurotatoria</taxon>
        <taxon>Bdelloidea</taxon>
        <taxon>Philodinida</taxon>
        <taxon>Philodinidae</taxon>
        <taxon>Rotaria</taxon>
    </lineage>
</organism>
<dbReference type="Proteomes" id="UP000681967">
    <property type="component" value="Unassembled WGS sequence"/>
</dbReference>
<gene>
    <name evidence="1" type="ORF">BYL167_LOCUS76801</name>
</gene>
<name>A0A8S3GPW3_9BILA</name>
<proteinExistence type="predicted"/>
<dbReference type="EMBL" id="CAJOBH010277944">
    <property type="protein sequence ID" value="CAF5169059.1"/>
    <property type="molecule type" value="Genomic_DNA"/>
</dbReference>
<reference evidence="1" key="1">
    <citation type="submission" date="2021-02" db="EMBL/GenBank/DDBJ databases">
        <authorList>
            <person name="Nowell W R."/>
        </authorList>
    </citation>
    <scope>NUCLEOTIDE SEQUENCE</scope>
</reference>
<comment type="caution">
    <text evidence="1">The sequence shown here is derived from an EMBL/GenBank/DDBJ whole genome shotgun (WGS) entry which is preliminary data.</text>
</comment>
<feature type="non-terminal residue" evidence="1">
    <location>
        <position position="55"/>
    </location>
</feature>
<protein>
    <submittedName>
        <fullName evidence="1">Uncharacterized protein</fullName>
    </submittedName>
</protein>
<evidence type="ECO:0000313" key="2">
    <source>
        <dbReference type="Proteomes" id="UP000681967"/>
    </source>
</evidence>
<accession>A0A8S3GPW3</accession>
<dbReference type="AlphaFoldDB" id="A0A8S3GPW3"/>